<evidence type="ECO:0000259" key="2">
    <source>
        <dbReference type="Pfam" id="PF20239"/>
    </source>
</evidence>
<evidence type="ECO:0000313" key="3">
    <source>
        <dbReference type="EMBL" id="KIC94072.1"/>
    </source>
</evidence>
<reference evidence="3 4" key="1">
    <citation type="submission" date="2014-11" db="EMBL/GenBank/DDBJ databases">
        <title>Genome sequence of Flavihumibacter solisilvae 3-3.</title>
        <authorList>
            <person name="Zhou G."/>
            <person name="Li M."/>
            <person name="Wang G."/>
        </authorList>
    </citation>
    <scope>NUCLEOTIDE SEQUENCE [LARGE SCALE GENOMIC DNA]</scope>
    <source>
        <strain evidence="3 4">3-3</strain>
    </source>
</reference>
<dbReference type="Pfam" id="PF04542">
    <property type="entry name" value="Sigma70_r2"/>
    <property type="match status" value="1"/>
</dbReference>
<evidence type="ECO:0000259" key="1">
    <source>
        <dbReference type="Pfam" id="PF04542"/>
    </source>
</evidence>
<dbReference type="Pfam" id="PF20239">
    <property type="entry name" value="DUF6596"/>
    <property type="match status" value="1"/>
</dbReference>
<organism evidence="3 4">
    <name type="scientific">Flavihumibacter solisilvae</name>
    <dbReference type="NCBI Taxonomy" id="1349421"/>
    <lineage>
        <taxon>Bacteria</taxon>
        <taxon>Pseudomonadati</taxon>
        <taxon>Bacteroidota</taxon>
        <taxon>Chitinophagia</taxon>
        <taxon>Chitinophagales</taxon>
        <taxon>Chitinophagaceae</taxon>
        <taxon>Flavihumibacter</taxon>
    </lineage>
</organism>
<sequence>MENGELIPHLFRMEYRKIVSVLAKYFGSPHIDLAEDIASETFLTATQTWGINGIPVNPAGWLYAVARNKAINQLKRNAFFEQSIAPEIKSTQSLFTSMVESDIDLSPGNINDSQLQMIFCICHPSLPREAQVGLALRILCGFGIDEIATAFLTNRETINKRLQRAKQKLRELEIAIALPQEPEMEERLDQVLTTIYLLFNEGYYSVSGQQPIRRELCFEAMRLCYLLIENQQTNKPRVNALLSLMCFHASRLDARTAENGELILYDDQDQSLWNSDLVSKGAYFLNQAASGSDLSAYHLQAGIAYWHTQKKDTAEKWENILQFYNLLLQLEYSPIAAMNRTYALSKVHGKEFAIKEAEKLRLEENHFYYILLGELYTGINNSSARVYFEKARELANTSAEKQIIGVKLDKLDQARPYNNSG</sequence>
<dbReference type="Gene3D" id="1.10.10.10">
    <property type="entry name" value="Winged helix-like DNA-binding domain superfamily/Winged helix DNA-binding domain"/>
    <property type="match status" value="1"/>
</dbReference>
<dbReference type="NCBIfam" id="TIGR02937">
    <property type="entry name" value="sigma70-ECF"/>
    <property type="match status" value="1"/>
</dbReference>
<name>A0A0C1L262_9BACT</name>
<dbReference type="GO" id="GO:0003700">
    <property type="term" value="F:DNA-binding transcription factor activity"/>
    <property type="evidence" value="ECO:0007669"/>
    <property type="project" value="InterPro"/>
</dbReference>
<feature type="domain" description="DUF6596" evidence="2">
    <location>
        <begin position="187"/>
        <end position="289"/>
    </location>
</feature>
<feature type="domain" description="RNA polymerase sigma-70 region 2" evidence="1">
    <location>
        <begin position="10"/>
        <end position="78"/>
    </location>
</feature>
<dbReference type="InterPro" id="IPR046531">
    <property type="entry name" value="DUF6596"/>
</dbReference>
<dbReference type="AlphaFoldDB" id="A0A0C1L262"/>
<dbReference type="GO" id="GO:0006352">
    <property type="term" value="P:DNA-templated transcription initiation"/>
    <property type="evidence" value="ECO:0007669"/>
    <property type="project" value="InterPro"/>
</dbReference>
<dbReference type="EMBL" id="JSVC01000015">
    <property type="protein sequence ID" value="KIC94072.1"/>
    <property type="molecule type" value="Genomic_DNA"/>
</dbReference>
<dbReference type="PANTHER" id="PTHR47756">
    <property type="entry name" value="BLL6612 PROTEIN-RELATED"/>
    <property type="match status" value="1"/>
</dbReference>
<dbReference type="Proteomes" id="UP000031408">
    <property type="component" value="Unassembled WGS sequence"/>
</dbReference>
<proteinExistence type="predicted"/>
<dbReference type="STRING" id="1349421.OI18_13800"/>
<dbReference type="InterPro" id="IPR036388">
    <property type="entry name" value="WH-like_DNA-bd_sf"/>
</dbReference>
<accession>A0A0C1L262</accession>
<dbReference type="InterPro" id="IPR013325">
    <property type="entry name" value="RNA_pol_sigma_r2"/>
</dbReference>
<dbReference type="Gene3D" id="1.10.1740.10">
    <property type="match status" value="1"/>
</dbReference>
<dbReference type="InterPro" id="IPR007627">
    <property type="entry name" value="RNA_pol_sigma70_r2"/>
</dbReference>
<dbReference type="RefSeq" id="WP_039140633.1">
    <property type="nucleotide sequence ID" value="NZ_JSVC01000015.1"/>
</dbReference>
<protein>
    <submittedName>
        <fullName evidence="3">RNA polymerase sigma factor</fullName>
    </submittedName>
</protein>
<dbReference type="SUPFAM" id="SSF88659">
    <property type="entry name" value="Sigma3 and sigma4 domains of RNA polymerase sigma factors"/>
    <property type="match status" value="1"/>
</dbReference>
<keyword evidence="4" id="KW-1185">Reference proteome</keyword>
<gene>
    <name evidence="3" type="ORF">OI18_13800</name>
</gene>
<evidence type="ECO:0000313" key="4">
    <source>
        <dbReference type="Proteomes" id="UP000031408"/>
    </source>
</evidence>
<dbReference type="InterPro" id="IPR013324">
    <property type="entry name" value="RNA_pol_sigma_r3/r4-like"/>
</dbReference>
<comment type="caution">
    <text evidence="3">The sequence shown here is derived from an EMBL/GenBank/DDBJ whole genome shotgun (WGS) entry which is preliminary data.</text>
</comment>
<dbReference type="SUPFAM" id="SSF88946">
    <property type="entry name" value="Sigma2 domain of RNA polymerase sigma factors"/>
    <property type="match status" value="1"/>
</dbReference>
<dbReference type="InterPro" id="IPR014284">
    <property type="entry name" value="RNA_pol_sigma-70_dom"/>
</dbReference>
<dbReference type="OrthoDB" id="9780299at2"/>
<dbReference type="PANTHER" id="PTHR47756:SF2">
    <property type="entry name" value="BLL6612 PROTEIN"/>
    <property type="match status" value="1"/>
</dbReference>